<protein>
    <submittedName>
        <fullName evidence="4">Monooxygenase</fullName>
    </submittedName>
</protein>
<keyword evidence="5" id="KW-1185">Reference proteome</keyword>
<proteinExistence type="predicted"/>
<dbReference type="GO" id="GO:0018580">
    <property type="term" value="F:nitronate monooxygenase activity"/>
    <property type="evidence" value="ECO:0007669"/>
    <property type="project" value="InterPro"/>
</dbReference>
<gene>
    <name evidence="4" type="ORF">AWC17_12435</name>
</gene>
<dbReference type="Proteomes" id="UP000193781">
    <property type="component" value="Unassembled WGS sequence"/>
</dbReference>
<keyword evidence="4" id="KW-0503">Monooxygenase</keyword>
<dbReference type="OrthoDB" id="7165168at2"/>
<evidence type="ECO:0000313" key="4">
    <source>
        <dbReference type="EMBL" id="ORW17445.1"/>
    </source>
</evidence>
<dbReference type="PANTHER" id="PTHR32332:SF38">
    <property type="entry name" value="MONOOXYGENASE RV1533-RELATED"/>
    <property type="match status" value="1"/>
</dbReference>
<accession>A0A0F5NAY0</accession>
<dbReference type="InterPro" id="IPR013785">
    <property type="entry name" value="Aldolase_TIM"/>
</dbReference>
<evidence type="ECO:0000313" key="5">
    <source>
        <dbReference type="Proteomes" id="UP000193781"/>
    </source>
</evidence>
<organism evidence="4 5">
    <name type="scientific">Mycobacterium nebraskense</name>
    <dbReference type="NCBI Taxonomy" id="244292"/>
    <lineage>
        <taxon>Bacteria</taxon>
        <taxon>Bacillati</taxon>
        <taxon>Actinomycetota</taxon>
        <taxon>Actinomycetes</taxon>
        <taxon>Mycobacteriales</taxon>
        <taxon>Mycobacteriaceae</taxon>
        <taxon>Mycobacterium</taxon>
    </lineage>
</organism>
<evidence type="ECO:0000256" key="2">
    <source>
        <dbReference type="ARBA" id="ARBA00022643"/>
    </source>
</evidence>
<keyword evidence="3" id="KW-0560">Oxidoreductase</keyword>
<sequence>MRTRVAEMLGVEFPICAFSHCRDVVAAVTNAGGFGILGAVAHSPQRLQNELTWIEEQTGGKPFGVDLLLPPKYVGADEGGIDAKQAQALLPEEHRAFVDDILARYGITAPAQEARASAGGLNISPKGYEPLLDVAFDHDIRLIASALGPPPADLVERAHDRGVLVAALAGTTRHAQRHAAAGVDLIVAQGTEAGGHTGEVATMVLVPEVVDAVSPVPVLAAGGIARGRQIAAALALGAEGVWCGSVWLTTEEAETPPVVKDKFLAASSSDTVRSRSMTGKPARMLRTAWTDEWERPEKPDPLGMPLQTALITEPQVRINQAAAHPGAKARELATYFVGQVVGSLDRVRPARTVVLDMVEEFIDTIGRLEGLVEK</sequence>
<dbReference type="EMBL" id="LQPH01000152">
    <property type="protein sequence ID" value="ORW17445.1"/>
    <property type="molecule type" value="Genomic_DNA"/>
</dbReference>
<dbReference type="InterPro" id="IPR004136">
    <property type="entry name" value="NMO"/>
</dbReference>
<evidence type="ECO:0000256" key="1">
    <source>
        <dbReference type="ARBA" id="ARBA00022630"/>
    </source>
</evidence>
<dbReference type="Pfam" id="PF03060">
    <property type="entry name" value="NMO"/>
    <property type="match status" value="1"/>
</dbReference>
<reference evidence="4 5" key="1">
    <citation type="submission" date="2016-01" db="EMBL/GenBank/DDBJ databases">
        <title>The new phylogeny of the genus Mycobacterium.</title>
        <authorList>
            <person name="Tarcisio F."/>
            <person name="Conor M."/>
            <person name="Antonella G."/>
            <person name="Elisabetta G."/>
            <person name="Giulia F.S."/>
            <person name="Sara T."/>
            <person name="Anna F."/>
            <person name="Clotilde B."/>
            <person name="Roberto B."/>
            <person name="Veronica D.S."/>
            <person name="Fabio R."/>
            <person name="Monica P."/>
            <person name="Olivier J."/>
            <person name="Enrico T."/>
            <person name="Nicola S."/>
        </authorList>
    </citation>
    <scope>NUCLEOTIDE SEQUENCE [LARGE SCALE GENOMIC DNA]</scope>
    <source>
        <strain evidence="4 5">DSM 44803</strain>
    </source>
</reference>
<keyword evidence="1" id="KW-0285">Flavoprotein</keyword>
<dbReference type="SUPFAM" id="SSF51412">
    <property type="entry name" value="Inosine monophosphate dehydrogenase (IMPDH)"/>
    <property type="match status" value="1"/>
</dbReference>
<dbReference type="Gene3D" id="3.20.20.70">
    <property type="entry name" value="Aldolase class I"/>
    <property type="match status" value="1"/>
</dbReference>
<dbReference type="AlphaFoldDB" id="A0A0F5NAY0"/>
<name>A0A0F5NAY0_9MYCO</name>
<dbReference type="STRING" id="244292.ABW17_14570"/>
<dbReference type="RefSeq" id="WP_046184336.1">
    <property type="nucleotide sequence ID" value="NZ_JACKSS010000103.1"/>
</dbReference>
<dbReference type="CDD" id="cd04730">
    <property type="entry name" value="NPD_like"/>
    <property type="match status" value="1"/>
</dbReference>
<dbReference type="PANTHER" id="PTHR32332">
    <property type="entry name" value="2-NITROPROPANE DIOXYGENASE"/>
    <property type="match status" value="1"/>
</dbReference>
<comment type="caution">
    <text evidence="4">The sequence shown here is derived from an EMBL/GenBank/DDBJ whole genome shotgun (WGS) entry which is preliminary data.</text>
</comment>
<evidence type="ECO:0000256" key="3">
    <source>
        <dbReference type="ARBA" id="ARBA00023002"/>
    </source>
</evidence>
<keyword evidence="2" id="KW-0288">FMN</keyword>